<name>A0A3B0UWV1_9ZZZZ</name>
<dbReference type="InterPro" id="IPR036759">
    <property type="entry name" value="TPK_catalytic_sf"/>
</dbReference>
<dbReference type="GO" id="GO:0005524">
    <property type="term" value="F:ATP binding"/>
    <property type="evidence" value="ECO:0007669"/>
    <property type="project" value="UniProtKB-KW"/>
</dbReference>
<dbReference type="GO" id="GO:0016301">
    <property type="term" value="F:kinase activity"/>
    <property type="evidence" value="ECO:0007669"/>
    <property type="project" value="UniProtKB-KW"/>
</dbReference>
<dbReference type="GO" id="GO:0006772">
    <property type="term" value="P:thiamine metabolic process"/>
    <property type="evidence" value="ECO:0007669"/>
    <property type="project" value="InterPro"/>
</dbReference>
<sequence length="217" mass="23818">MPLLIFANGKLDEVEWIRPFLAQATAVWAANGGSGHLFRLNHLPDKMIGDMDSLETAVQEWLTAGHVPIERHPIAKDETDLELALLLAAHQEEEIWLFGALGGRLDQTLANIFLLSLPALANHVVKLMTPTEQAWLVRGQTEIVGQVGQTVSLIPLSGEVHIAKTTGLQWPLQDETLLFGQARGISNRLTAEKATVTVASGLLLCIQTMVYENRSFL</sequence>
<dbReference type="EMBL" id="UOEU01000009">
    <property type="protein sequence ID" value="VAW29867.1"/>
    <property type="molecule type" value="Genomic_DNA"/>
</dbReference>
<keyword evidence="1 6" id="KW-0808">Transferase</keyword>
<dbReference type="GO" id="GO:0004788">
    <property type="term" value="F:thiamine diphosphokinase activity"/>
    <property type="evidence" value="ECO:0007669"/>
    <property type="project" value="UniProtKB-EC"/>
</dbReference>
<feature type="domain" description="Thiamin pyrophosphokinase thiamin-binding" evidence="5">
    <location>
        <begin position="139"/>
        <end position="204"/>
    </location>
</feature>
<dbReference type="SUPFAM" id="SSF63862">
    <property type="entry name" value="Thiamin pyrophosphokinase, substrate-binding domain"/>
    <property type="match status" value="1"/>
</dbReference>
<keyword evidence="2" id="KW-0547">Nucleotide-binding</keyword>
<dbReference type="GO" id="GO:0030975">
    <property type="term" value="F:thiamine binding"/>
    <property type="evidence" value="ECO:0007669"/>
    <property type="project" value="InterPro"/>
</dbReference>
<dbReference type="NCBIfam" id="TIGR01378">
    <property type="entry name" value="thi_PPkinase"/>
    <property type="match status" value="1"/>
</dbReference>
<dbReference type="SUPFAM" id="SSF63999">
    <property type="entry name" value="Thiamin pyrophosphokinase, catalytic domain"/>
    <property type="match status" value="1"/>
</dbReference>
<dbReference type="PANTHER" id="PTHR41299:SF1">
    <property type="entry name" value="THIAMINE PYROPHOSPHOKINASE"/>
    <property type="match status" value="1"/>
</dbReference>
<dbReference type="AlphaFoldDB" id="A0A3B0UWV1"/>
<organism evidence="6">
    <name type="scientific">hydrothermal vent metagenome</name>
    <dbReference type="NCBI Taxonomy" id="652676"/>
    <lineage>
        <taxon>unclassified sequences</taxon>
        <taxon>metagenomes</taxon>
        <taxon>ecological metagenomes</taxon>
    </lineage>
</organism>
<evidence type="ECO:0000256" key="2">
    <source>
        <dbReference type="ARBA" id="ARBA00022741"/>
    </source>
</evidence>
<dbReference type="SMART" id="SM00983">
    <property type="entry name" value="TPK_B1_binding"/>
    <property type="match status" value="1"/>
</dbReference>
<dbReference type="EC" id="2.7.6.2" evidence="6"/>
<protein>
    <submittedName>
        <fullName evidence="6">Thiamin pyrophosphokinase</fullName>
        <ecNumber evidence="6">2.7.6.2</ecNumber>
    </submittedName>
</protein>
<dbReference type="InterPro" id="IPR053149">
    <property type="entry name" value="TPK"/>
</dbReference>
<evidence type="ECO:0000256" key="4">
    <source>
        <dbReference type="ARBA" id="ARBA00022840"/>
    </source>
</evidence>
<dbReference type="InterPro" id="IPR007371">
    <property type="entry name" value="TPK_catalytic"/>
</dbReference>
<accession>A0A3B0UWV1</accession>
<evidence type="ECO:0000256" key="1">
    <source>
        <dbReference type="ARBA" id="ARBA00022679"/>
    </source>
</evidence>
<dbReference type="InterPro" id="IPR006282">
    <property type="entry name" value="Thi_PPkinase"/>
</dbReference>
<dbReference type="PANTHER" id="PTHR41299">
    <property type="entry name" value="THIAMINE PYROPHOSPHOKINASE"/>
    <property type="match status" value="1"/>
</dbReference>
<keyword evidence="4" id="KW-0067">ATP-binding</keyword>
<gene>
    <name evidence="6" type="ORF">MNBD_CHLOROFLEXI01-4229</name>
</gene>
<keyword evidence="3 6" id="KW-0418">Kinase</keyword>
<evidence type="ECO:0000256" key="3">
    <source>
        <dbReference type="ARBA" id="ARBA00022777"/>
    </source>
</evidence>
<dbReference type="Pfam" id="PF04265">
    <property type="entry name" value="TPK_B1_binding"/>
    <property type="match status" value="1"/>
</dbReference>
<reference evidence="6" key="1">
    <citation type="submission" date="2018-06" db="EMBL/GenBank/DDBJ databases">
        <authorList>
            <person name="Zhirakovskaya E."/>
        </authorList>
    </citation>
    <scope>NUCLEOTIDE SEQUENCE</scope>
</reference>
<dbReference type="InterPro" id="IPR036371">
    <property type="entry name" value="TPK_B1-bd_sf"/>
</dbReference>
<dbReference type="CDD" id="cd07995">
    <property type="entry name" value="TPK"/>
    <property type="match status" value="1"/>
</dbReference>
<evidence type="ECO:0000259" key="5">
    <source>
        <dbReference type="SMART" id="SM00983"/>
    </source>
</evidence>
<dbReference type="InterPro" id="IPR007373">
    <property type="entry name" value="Thiamin_PyroPKinase_B1-bd"/>
</dbReference>
<proteinExistence type="predicted"/>
<dbReference type="GO" id="GO:0009229">
    <property type="term" value="P:thiamine diphosphate biosynthetic process"/>
    <property type="evidence" value="ECO:0007669"/>
    <property type="project" value="InterPro"/>
</dbReference>
<dbReference type="Pfam" id="PF04263">
    <property type="entry name" value="TPK_catalytic"/>
    <property type="match status" value="1"/>
</dbReference>
<evidence type="ECO:0000313" key="6">
    <source>
        <dbReference type="EMBL" id="VAW29867.1"/>
    </source>
</evidence>
<dbReference type="Gene3D" id="3.40.50.10240">
    <property type="entry name" value="Thiamin pyrophosphokinase, catalytic domain"/>
    <property type="match status" value="1"/>
</dbReference>